<comment type="caution">
    <text evidence="3">The sequence shown here is derived from an EMBL/GenBank/DDBJ whole genome shotgun (WGS) entry which is preliminary data.</text>
</comment>
<evidence type="ECO:0000256" key="1">
    <source>
        <dbReference type="SAM" id="MobiDB-lite"/>
    </source>
</evidence>
<sequence>MDNVLQLAFDGFRISVLTFAVTILLTIYLHTRLTPQYPDAVVFQKDTLVFQRDTLAIQRDTLAIQRDTLAIQRDAVAIQRDLLRLIASILPDHARAELEKTPLETPLVLPPRTPVPAPATTPAPALASPADPTTQPL</sequence>
<evidence type="ECO:0000256" key="2">
    <source>
        <dbReference type="SAM" id="Phobius"/>
    </source>
</evidence>
<dbReference type="Proteomes" id="UP000094526">
    <property type="component" value="Unassembled WGS sequence"/>
</dbReference>
<feature type="region of interest" description="Disordered" evidence="1">
    <location>
        <begin position="101"/>
        <end position="137"/>
    </location>
</feature>
<dbReference type="VEuPathDB" id="FungiDB:CLCR_00987"/>
<reference evidence="4" key="1">
    <citation type="submission" date="2015-07" db="EMBL/GenBank/DDBJ databases">
        <authorList>
            <person name="Teixeira M.M."/>
            <person name="Souza R.C."/>
            <person name="Almeida L.G."/>
            <person name="Vicente V.A."/>
            <person name="de Hoog S."/>
            <person name="Bocca A.L."/>
            <person name="de Almeida S.R."/>
            <person name="Vasconcelos A.T."/>
            <person name="Felipe M.S."/>
        </authorList>
    </citation>
    <scope>NUCLEOTIDE SEQUENCE [LARGE SCALE GENOMIC DNA]</scope>
    <source>
        <strain evidence="4">KSF</strain>
    </source>
</reference>
<feature type="compositionally biased region" description="Pro residues" evidence="1">
    <location>
        <begin position="108"/>
        <end position="121"/>
    </location>
</feature>
<gene>
    <name evidence="3" type="ORF">CLCR_00987</name>
</gene>
<keyword evidence="2" id="KW-0812">Transmembrane</keyword>
<keyword evidence="2" id="KW-1133">Transmembrane helix</keyword>
<dbReference type="EMBL" id="LGRB01000004">
    <property type="protein sequence ID" value="OCT54333.1"/>
    <property type="molecule type" value="Genomic_DNA"/>
</dbReference>
<organism evidence="3 4">
    <name type="scientific">Cladophialophora carrionii</name>
    <dbReference type="NCBI Taxonomy" id="86049"/>
    <lineage>
        <taxon>Eukaryota</taxon>
        <taxon>Fungi</taxon>
        <taxon>Dikarya</taxon>
        <taxon>Ascomycota</taxon>
        <taxon>Pezizomycotina</taxon>
        <taxon>Eurotiomycetes</taxon>
        <taxon>Chaetothyriomycetidae</taxon>
        <taxon>Chaetothyriales</taxon>
        <taxon>Herpotrichiellaceae</taxon>
        <taxon>Cladophialophora</taxon>
    </lineage>
</organism>
<name>A0A1C1D0H1_9EURO</name>
<proteinExistence type="predicted"/>
<dbReference type="AlphaFoldDB" id="A0A1C1D0H1"/>
<evidence type="ECO:0000313" key="3">
    <source>
        <dbReference type="EMBL" id="OCT54333.1"/>
    </source>
</evidence>
<evidence type="ECO:0000313" key="4">
    <source>
        <dbReference type="Proteomes" id="UP000094526"/>
    </source>
</evidence>
<feature type="compositionally biased region" description="Low complexity" evidence="1">
    <location>
        <begin position="122"/>
        <end position="137"/>
    </location>
</feature>
<feature type="transmembrane region" description="Helical" evidence="2">
    <location>
        <begin position="12"/>
        <end position="29"/>
    </location>
</feature>
<keyword evidence="2" id="KW-0472">Membrane</keyword>
<keyword evidence="4" id="KW-1185">Reference proteome</keyword>
<protein>
    <submittedName>
        <fullName evidence="3">Uncharacterized protein</fullName>
    </submittedName>
</protein>
<accession>A0A1C1D0H1</accession>